<evidence type="ECO:0000313" key="14">
    <source>
        <dbReference type="EMBL" id="VDL64887.1"/>
    </source>
</evidence>
<reference evidence="14 15" key="2">
    <citation type="submission" date="2018-11" db="EMBL/GenBank/DDBJ databases">
        <authorList>
            <consortium name="Pathogen Informatics"/>
        </authorList>
    </citation>
    <scope>NUCLEOTIDE SEQUENCE [LARGE SCALE GENOMIC DNA]</scope>
</reference>
<protein>
    <submittedName>
        <fullName evidence="16">Sortilin-related receptor (inferred by orthology to a human protein)</fullName>
    </submittedName>
</protein>
<evidence type="ECO:0000256" key="11">
    <source>
        <dbReference type="ARBA" id="ARBA00023180"/>
    </source>
</evidence>
<keyword evidence="2" id="KW-0245">EGF-like domain</keyword>
<feature type="disulfide bond" evidence="12">
    <location>
        <begin position="597"/>
        <end position="609"/>
    </location>
</feature>
<keyword evidence="15" id="KW-1185">Reference proteome</keyword>
<dbReference type="SUPFAM" id="SSF57424">
    <property type="entry name" value="LDL receptor-like module"/>
    <property type="match status" value="7"/>
</dbReference>
<comment type="subcellular location">
    <subcellularLocation>
        <location evidence="1">Membrane</location>
        <topology evidence="1">Single-pass membrane protein</topology>
    </subcellularLocation>
</comment>
<keyword evidence="9 12" id="KW-1015">Disulfide bond</keyword>
<accession>A0A0N4XFY6</accession>
<dbReference type="SMART" id="SM00192">
    <property type="entry name" value="LDLa"/>
    <property type="match status" value="8"/>
</dbReference>
<evidence type="ECO:0000256" key="3">
    <source>
        <dbReference type="ARBA" id="ARBA00022583"/>
    </source>
</evidence>
<dbReference type="GO" id="GO:0043235">
    <property type="term" value="C:receptor complex"/>
    <property type="evidence" value="ECO:0007669"/>
    <property type="project" value="TreeGrafter"/>
</dbReference>
<keyword evidence="10" id="KW-0675">Receptor</keyword>
<feature type="disulfide bond" evidence="12">
    <location>
        <begin position="311"/>
        <end position="329"/>
    </location>
</feature>
<dbReference type="SMART" id="SM00135">
    <property type="entry name" value="LY"/>
    <property type="match status" value="2"/>
</dbReference>
<evidence type="ECO:0000256" key="8">
    <source>
        <dbReference type="ARBA" id="ARBA00023136"/>
    </source>
</evidence>
<evidence type="ECO:0000256" key="5">
    <source>
        <dbReference type="ARBA" id="ARBA00022737"/>
    </source>
</evidence>
<evidence type="ECO:0000256" key="7">
    <source>
        <dbReference type="ARBA" id="ARBA00022989"/>
    </source>
</evidence>
<dbReference type="GO" id="GO:0006897">
    <property type="term" value="P:endocytosis"/>
    <property type="evidence" value="ECO:0007669"/>
    <property type="project" value="UniProtKB-KW"/>
</dbReference>
<dbReference type="Pfam" id="PF00058">
    <property type="entry name" value="Ldl_recept_b"/>
    <property type="match status" value="1"/>
</dbReference>
<reference evidence="16" key="1">
    <citation type="submission" date="2017-02" db="UniProtKB">
        <authorList>
            <consortium name="WormBaseParasite"/>
        </authorList>
    </citation>
    <scope>IDENTIFICATION</scope>
</reference>
<evidence type="ECO:0000256" key="4">
    <source>
        <dbReference type="ARBA" id="ARBA00022692"/>
    </source>
</evidence>
<evidence type="ECO:0000256" key="2">
    <source>
        <dbReference type="ARBA" id="ARBA00022536"/>
    </source>
</evidence>
<feature type="disulfide bond" evidence="12">
    <location>
        <begin position="604"/>
        <end position="622"/>
    </location>
</feature>
<dbReference type="FunFam" id="4.10.400.10:FF:000119">
    <property type="entry name" value="Suppressor of tumorigenicity 14 protein homolog"/>
    <property type="match status" value="1"/>
</dbReference>
<dbReference type="FunFam" id="4.10.400.10:FF:000001">
    <property type="entry name" value="Low-density lipoprotein receptor-related protein 1"/>
    <property type="match status" value="1"/>
</dbReference>
<feature type="repeat" description="LDL-receptor class B" evidence="13">
    <location>
        <begin position="49"/>
        <end position="99"/>
    </location>
</feature>
<dbReference type="FunFam" id="4.10.400.10:FF:000180">
    <property type="entry name" value="Low-density lipoprotein receptor-related protein"/>
    <property type="match status" value="1"/>
</dbReference>
<dbReference type="InterPro" id="IPR051221">
    <property type="entry name" value="LDLR-related"/>
</dbReference>
<feature type="disulfide bond" evidence="12">
    <location>
        <begin position="616"/>
        <end position="631"/>
    </location>
</feature>
<dbReference type="GO" id="GO:0005886">
    <property type="term" value="C:plasma membrane"/>
    <property type="evidence" value="ECO:0007669"/>
    <property type="project" value="TreeGrafter"/>
</dbReference>
<dbReference type="InterPro" id="IPR000033">
    <property type="entry name" value="LDLR_classB_rpt"/>
</dbReference>
<dbReference type="STRING" id="27835.A0A0N4XFY6"/>
<dbReference type="PANTHER" id="PTHR22722:SF5">
    <property type="entry name" value="LOW-DENSITY LIPOPROTEIN RECEPTOR-RELATED PROTEIN 1B"/>
    <property type="match status" value="1"/>
</dbReference>
<dbReference type="AlphaFoldDB" id="A0A0N4XFY6"/>
<feature type="disulfide bond" evidence="12">
    <location>
        <begin position="646"/>
        <end position="658"/>
    </location>
</feature>
<evidence type="ECO:0000256" key="13">
    <source>
        <dbReference type="PROSITE-ProRule" id="PRU00461"/>
    </source>
</evidence>
<dbReference type="Proteomes" id="UP000271162">
    <property type="component" value="Unassembled WGS sequence"/>
</dbReference>
<dbReference type="InterPro" id="IPR036055">
    <property type="entry name" value="LDL_receptor-like_sf"/>
</dbReference>
<keyword evidence="11" id="KW-0325">Glycoprotein</keyword>
<dbReference type="InterPro" id="IPR023415">
    <property type="entry name" value="LDLR_class-A_CS"/>
</dbReference>
<name>A0A0N4XFY6_NIPBR</name>
<keyword evidence="6" id="KW-0106">Calcium</keyword>
<dbReference type="EMBL" id="UYSL01001138">
    <property type="protein sequence ID" value="VDL64887.1"/>
    <property type="molecule type" value="Genomic_DNA"/>
</dbReference>
<keyword evidence="4" id="KW-0812">Transmembrane</keyword>
<evidence type="ECO:0000256" key="10">
    <source>
        <dbReference type="ARBA" id="ARBA00023170"/>
    </source>
</evidence>
<feature type="disulfide bond" evidence="12">
    <location>
        <begin position="653"/>
        <end position="671"/>
    </location>
</feature>
<dbReference type="SUPFAM" id="SSF63825">
    <property type="entry name" value="YWTD domain"/>
    <property type="match status" value="1"/>
</dbReference>
<feature type="disulfide bond" evidence="12">
    <location>
        <begin position="414"/>
        <end position="432"/>
    </location>
</feature>
<dbReference type="PROSITE" id="PS50068">
    <property type="entry name" value="LDLRA_2"/>
    <property type="match status" value="8"/>
</dbReference>
<proteinExistence type="predicted"/>
<feature type="disulfide bond" evidence="12">
    <location>
        <begin position="557"/>
        <end position="569"/>
    </location>
</feature>
<evidence type="ECO:0000313" key="16">
    <source>
        <dbReference type="WBParaSite" id="NBR_0000143801-mRNA-1"/>
    </source>
</evidence>
<dbReference type="PROSITE" id="PS51120">
    <property type="entry name" value="LDLRB"/>
    <property type="match status" value="1"/>
</dbReference>
<dbReference type="InterPro" id="IPR002172">
    <property type="entry name" value="LDrepeatLR_classA_rpt"/>
</dbReference>
<comment type="caution">
    <text evidence="12">Lacks conserved residue(s) required for the propagation of feature annotation.</text>
</comment>
<feature type="disulfide bond" evidence="12">
    <location>
        <begin position="270"/>
        <end position="288"/>
    </location>
</feature>
<evidence type="ECO:0000256" key="1">
    <source>
        <dbReference type="ARBA" id="ARBA00004167"/>
    </source>
</evidence>
<keyword evidence="5" id="KW-0677">Repeat</keyword>
<evidence type="ECO:0000256" key="9">
    <source>
        <dbReference type="ARBA" id="ARBA00023157"/>
    </source>
</evidence>
<keyword evidence="7" id="KW-1133">Transmembrane helix</keyword>
<dbReference type="InterPro" id="IPR011042">
    <property type="entry name" value="6-blade_b-propeller_TolB-like"/>
</dbReference>
<keyword evidence="8" id="KW-0472">Membrane</keyword>
<gene>
    <name evidence="14" type="ORF">NBR_LOCUS1439</name>
</gene>
<dbReference type="OMA" id="ECTTLCL"/>
<evidence type="ECO:0000256" key="6">
    <source>
        <dbReference type="ARBA" id="ARBA00022837"/>
    </source>
</evidence>
<dbReference type="PRINTS" id="PR00261">
    <property type="entry name" value="LDLRECEPTOR"/>
</dbReference>
<dbReference type="GO" id="GO:0005041">
    <property type="term" value="F:low-density lipoprotein particle receptor activity"/>
    <property type="evidence" value="ECO:0007669"/>
    <property type="project" value="TreeGrafter"/>
</dbReference>
<feature type="disulfide bond" evidence="12">
    <location>
        <begin position="304"/>
        <end position="316"/>
    </location>
</feature>
<dbReference type="CDD" id="cd00112">
    <property type="entry name" value="LDLa"/>
    <property type="match status" value="7"/>
</dbReference>
<organism evidence="16">
    <name type="scientific">Nippostrongylus brasiliensis</name>
    <name type="common">Rat hookworm</name>
    <dbReference type="NCBI Taxonomy" id="27835"/>
    <lineage>
        <taxon>Eukaryota</taxon>
        <taxon>Metazoa</taxon>
        <taxon>Ecdysozoa</taxon>
        <taxon>Nematoda</taxon>
        <taxon>Chromadorea</taxon>
        <taxon>Rhabditida</taxon>
        <taxon>Rhabditina</taxon>
        <taxon>Rhabditomorpha</taxon>
        <taxon>Strongyloidea</taxon>
        <taxon>Heligmosomidae</taxon>
        <taxon>Nippostrongylus</taxon>
    </lineage>
</organism>
<feature type="disulfide bond" evidence="12">
    <location>
        <begin position="323"/>
        <end position="338"/>
    </location>
</feature>
<dbReference type="PANTHER" id="PTHR22722">
    <property type="entry name" value="LOW-DENSITY LIPOPROTEIN RECEPTOR-RELATED PROTEIN 2-RELATED"/>
    <property type="match status" value="1"/>
</dbReference>
<dbReference type="PROSITE" id="PS01209">
    <property type="entry name" value="LDLRA_1"/>
    <property type="match status" value="6"/>
</dbReference>
<feature type="disulfide bond" evidence="12">
    <location>
        <begin position="564"/>
        <end position="582"/>
    </location>
</feature>
<dbReference type="Gene3D" id="2.120.10.30">
    <property type="entry name" value="TolB, C-terminal domain"/>
    <property type="match status" value="1"/>
</dbReference>
<keyword evidence="3" id="KW-0254">Endocytosis</keyword>
<evidence type="ECO:0000313" key="15">
    <source>
        <dbReference type="Proteomes" id="UP000271162"/>
    </source>
</evidence>
<dbReference type="WBParaSite" id="NBR_0000143801-mRNA-1">
    <property type="protein sequence ID" value="NBR_0000143801-mRNA-1"/>
    <property type="gene ID" value="NBR_0000143801"/>
</dbReference>
<dbReference type="Gene3D" id="4.10.400.10">
    <property type="entry name" value="Low-density Lipoprotein Receptor"/>
    <property type="match status" value="8"/>
</dbReference>
<dbReference type="Pfam" id="PF00057">
    <property type="entry name" value="Ldl_recept_a"/>
    <property type="match status" value="7"/>
</dbReference>
<dbReference type="FunFam" id="4.10.400.10:FF:000209">
    <property type="entry name" value="Low-density lipoprotein receptor-related protein"/>
    <property type="match status" value="1"/>
</dbReference>
<evidence type="ECO:0000256" key="12">
    <source>
        <dbReference type="PROSITE-ProRule" id="PRU00124"/>
    </source>
</evidence>
<feature type="disulfide bond" evidence="12">
    <location>
        <begin position="344"/>
        <end position="356"/>
    </location>
</feature>
<sequence>MKLDWLTQKVYFTTGRAGKVMSVDSQGEHLSTIAAGDWTYALALDPCSGLVFWSDSGYKASGGLYEPRIERSNMAGGNRKVIVRESVSLPAAIAVDFRRVNLRIYWADVNRLNIESSDYDGNNRKVVGAGYRAKSLDIWDNWLYLSDPLSNGVFRLNKDSGGTVEPVVSDRRVPGSLRVFASESDVRTRNQICNAITSSLCKTDNGGCDQVCNVIADEIGLAASKVQCSCNDTFELVQEPGKDYPTQCVLRKSGETGMLKECLPPYNFQCSDGACVSLGVTCNGKPDCADASDENPNYCNTRSCPENYFLCTNRRCIDDVKRCNHIDDCGDASDELDCAAAVSCASGSFACANGHCINQTKVDSNADQVAREEPEFQVCDGHNDCHDASVSDESKETCPGLPIDCRGVKIRVRCPSGRCIPETWQCDGDNDCSDGWDETHTNCTDAEGKRICVGEYLFQTFFPSKYWQKKEKPLSAVIRRDVLNMRSYSRVLQCDNGKCISRNRTCTDQEFHCISNARLAQPKYECIPKAWLCDGDVTCAGGEDEAADLCKTEKKECNKGEFRCQNQHCIHQSWECDGDNDCLDGSDEHANCTYSSCQAEFWQCANHKCIPNSWRCDGNDDCDDGSDEKECAANQKTMGGTGHPLCPKGQYQCLSGECIDEKKVCDRNYDCPDRSDESTQCCKC</sequence>